<dbReference type="Pfam" id="PF09314">
    <property type="entry name" value="DUF1972"/>
    <property type="match status" value="1"/>
</dbReference>
<evidence type="ECO:0000256" key="1">
    <source>
        <dbReference type="ARBA" id="ARBA00021292"/>
    </source>
</evidence>
<dbReference type="Gene3D" id="3.40.50.2000">
    <property type="entry name" value="Glycogen Phosphorylase B"/>
    <property type="match status" value="2"/>
</dbReference>
<dbReference type="PANTHER" id="PTHR45947:SF3">
    <property type="entry name" value="SULFOQUINOVOSYL TRANSFERASE SQD2"/>
    <property type="match status" value="1"/>
</dbReference>
<dbReference type="Pfam" id="PF13692">
    <property type="entry name" value="Glyco_trans_1_4"/>
    <property type="match status" value="1"/>
</dbReference>
<feature type="domain" description="DUF1972" evidence="3">
    <location>
        <begin position="33"/>
        <end position="201"/>
    </location>
</feature>
<reference evidence="4 5" key="1">
    <citation type="journal article" date="2014" name="Int. J. Syst. Evol. Microbiol.">
        <title>Complete genome sequence of Corynebacterium casei LMG S-19264T (=DSM 44701T), isolated from a smear-ripened cheese.</title>
        <authorList>
            <consortium name="US DOE Joint Genome Institute (JGI-PGF)"/>
            <person name="Walter F."/>
            <person name="Albersmeier A."/>
            <person name="Kalinowski J."/>
            <person name="Ruckert C."/>
        </authorList>
    </citation>
    <scope>NUCLEOTIDE SEQUENCE [LARGE SCALE GENOMIC DNA]</scope>
    <source>
        <strain evidence="4 5">CGMCC 1.12976</strain>
    </source>
</reference>
<dbReference type="InterPro" id="IPR050194">
    <property type="entry name" value="Glycosyltransferase_grp1"/>
</dbReference>
<dbReference type="PANTHER" id="PTHR45947">
    <property type="entry name" value="SULFOQUINOVOSYL TRANSFERASE SQD2"/>
    <property type="match status" value="1"/>
</dbReference>
<protein>
    <recommendedName>
        <fullName evidence="1">D-inositol 3-phosphate glycosyltransferase</fullName>
    </recommendedName>
</protein>
<name>A0A917B1U2_9MICO</name>
<gene>
    <name evidence="4" type="ORF">GCM10011399_04740</name>
</gene>
<evidence type="ECO:0000313" key="4">
    <source>
        <dbReference type="EMBL" id="GGF13905.1"/>
    </source>
</evidence>
<dbReference type="Proteomes" id="UP000598775">
    <property type="component" value="Unassembled WGS sequence"/>
</dbReference>
<accession>A0A917B1U2</accession>
<dbReference type="EMBL" id="BMGP01000001">
    <property type="protein sequence ID" value="GGF13905.1"/>
    <property type="molecule type" value="Genomic_DNA"/>
</dbReference>
<dbReference type="AlphaFoldDB" id="A0A917B1U2"/>
<comment type="caution">
    <text evidence="4">The sequence shown here is derived from an EMBL/GenBank/DDBJ whole genome shotgun (WGS) entry which is preliminary data.</text>
</comment>
<dbReference type="GO" id="GO:0016757">
    <property type="term" value="F:glycosyltransferase activity"/>
    <property type="evidence" value="ECO:0007669"/>
    <property type="project" value="TreeGrafter"/>
</dbReference>
<keyword evidence="5" id="KW-1185">Reference proteome</keyword>
<evidence type="ECO:0000259" key="3">
    <source>
        <dbReference type="Pfam" id="PF09314"/>
    </source>
</evidence>
<feature type="region of interest" description="Disordered" evidence="2">
    <location>
        <begin position="430"/>
        <end position="456"/>
    </location>
</feature>
<dbReference type="SUPFAM" id="SSF53756">
    <property type="entry name" value="UDP-Glycosyltransferase/glycogen phosphorylase"/>
    <property type="match status" value="1"/>
</dbReference>
<sequence length="456" mass="49631">MSERMPEPTPGPVTEPLLNARAAHTGGRPLRIAMLGTRGVPAAYSGFETAVEEIGQRLVAKGHHVTVYCRTGAVERHREYLGMNLVHLPAVKSKTMETLSHTTLSALHLFVHRRHDVAFVFNAANAPLVPLIRVRGAATAVHVDGLEWKRDKWSGTGKKYYRLAEQFAVRSADALIADAAGIADYYDHEFGVATELLTYGSTILRSGEHDRLAELGLQPGQYHLVVARFEPENHVDVIVEGYRASVATLPLVVVGSAPYSHEYTQRIQAMAATDARIHLLGGVWDQQQLNQLYANALTYSHGHSVGGTNPSLLRAMGAGTSVLAWNVVFNREVLGENGRYFDTPDELGRLQVAAEADRTGALRRGERLRDRAKARYDWNAVSAGYERLAQMLAAGYSIRGLSKGRRAPVAWNPATSTATLDDAIRAPRVAGAAPEPARHSEGRTVASADTSARRAS</sequence>
<keyword evidence="4" id="KW-0808">Transferase</keyword>
<proteinExistence type="predicted"/>
<organism evidence="4 5">
    <name type="scientific">Subtercola lobariae</name>
    <dbReference type="NCBI Taxonomy" id="1588641"/>
    <lineage>
        <taxon>Bacteria</taxon>
        <taxon>Bacillati</taxon>
        <taxon>Actinomycetota</taxon>
        <taxon>Actinomycetes</taxon>
        <taxon>Micrococcales</taxon>
        <taxon>Microbacteriaceae</taxon>
        <taxon>Subtercola</taxon>
    </lineage>
</organism>
<dbReference type="InterPro" id="IPR015393">
    <property type="entry name" value="DUF1972"/>
</dbReference>
<evidence type="ECO:0000313" key="5">
    <source>
        <dbReference type="Proteomes" id="UP000598775"/>
    </source>
</evidence>
<evidence type="ECO:0000256" key="2">
    <source>
        <dbReference type="SAM" id="MobiDB-lite"/>
    </source>
</evidence>